<accession>A0AAN9Y4A7</accession>
<protein>
    <submittedName>
        <fullName evidence="2">Uncharacterized protein</fullName>
    </submittedName>
</protein>
<feature type="signal peptide" evidence="1">
    <location>
        <begin position="1"/>
        <end position="21"/>
    </location>
</feature>
<dbReference type="Proteomes" id="UP001367676">
    <property type="component" value="Unassembled WGS sequence"/>
</dbReference>
<evidence type="ECO:0000313" key="2">
    <source>
        <dbReference type="EMBL" id="KAK7586262.1"/>
    </source>
</evidence>
<name>A0AAN9Y4A7_9HEMI</name>
<dbReference type="EMBL" id="JBBCAQ010000027">
    <property type="protein sequence ID" value="KAK7586262.1"/>
    <property type="molecule type" value="Genomic_DNA"/>
</dbReference>
<keyword evidence="1" id="KW-0732">Signal</keyword>
<organism evidence="2 3">
    <name type="scientific">Parthenolecanium corni</name>
    <dbReference type="NCBI Taxonomy" id="536013"/>
    <lineage>
        <taxon>Eukaryota</taxon>
        <taxon>Metazoa</taxon>
        <taxon>Ecdysozoa</taxon>
        <taxon>Arthropoda</taxon>
        <taxon>Hexapoda</taxon>
        <taxon>Insecta</taxon>
        <taxon>Pterygota</taxon>
        <taxon>Neoptera</taxon>
        <taxon>Paraneoptera</taxon>
        <taxon>Hemiptera</taxon>
        <taxon>Sternorrhyncha</taxon>
        <taxon>Coccoidea</taxon>
        <taxon>Coccidae</taxon>
        <taxon>Parthenolecanium</taxon>
    </lineage>
</organism>
<reference evidence="2 3" key="1">
    <citation type="submission" date="2024-03" db="EMBL/GenBank/DDBJ databases">
        <title>Adaptation during the transition from Ophiocordyceps entomopathogen to insect associate is accompanied by gene loss and intensified selection.</title>
        <authorList>
            <person name="Ward C.M."/>
            <person name="Onetto C.A."/>
            <person name="Borneman A.R."/>
        </authorList>
    </citation>
    <scope>NUCLEOTIDE SEQUENCE [LARGE SCALE GENOMIC DNA]</scope>
    <source>
        <strain evidence="2">AWRI1</strain>
        <tissue evidence="2">Single Adult Female</tissue>
    </source>
</reference>
<keyword evidence="3" id="KW-1185">Reference proteome</keyword>
<proteinExistence type="predicted"/>
<comment type="caution">
    <text evidence="2">The sequence shown here is derived from an EMBL/GenBank/DDBJ whole genome shotgun (WGS) entry which is preliminary data.</text>
</comment>
<sequence length="85" mass="9533">MAFKVCVLIGGLALLCSFADARMDCLHLRDTSDKTVVGEIKNVINELPVFNSCPPPLFNQDQEFCCYGWDLRPFCCDTGTVILNW</sequence>
<evidence type="ECO:0000256" key="1">
    <source>
        <dbReference type="SAM" id="SignalP"/>
    </source>
</evidence>
<feature type="chain" id="PRO_5042996618" evidence="1">
    <location>
        <begin position="22"/>
        <end position="85"/>
    </location>
</feature>
<gene>
    <name evidence="2" type="ORF">V9T40_004138</name>
</gene>
<dbReference type="AlphaFoldDB" id="A0AAN9Y4A7"/>
<evidence type="ECO:0000313" key="3">
    <source>
        <dbReference type="Proteomes" id="UP001367676"/>
    </source>
</evidence>